<evidence type="ECO:0000313" key="2">
    <source>
        <dbReference type="EMBL" id="KAK7487587.1"/>
    </source>
</evidence>
<dbReference type="EMBL" id="JACVVK020000162">
    <property type="protein sequence ID" value="KAK7487587.1"/>
    <property type="molecule type" value="Genomic_DNA"/>
</dbReference>
<dbReference type="PANTHER" id="PTHR45985:SF3">
    <property type="entry name" value="CHITIN DEACETYLASE-LIKE 4"/>
    <property type="match status" value="1"/>
</dbReference>
<dbReference type="PANTHER" id="PTHR45985">
    <property type="match status" value="1"/>
</dbReference>
<evidence type="ECO:0000313" key="3">
    <source>
        <dbReference type="Proteomes" id="UP001519460"/>
    </source>
</evidence>
<dbReference type="InterPro" id="IPR011330">
    <property type="entry name" value="Glyco_hydro/deAcase_b/a-brl"/>
</dbReference>
<evidence type="ECO:0000256" key="1">
    <source>
        <dbReference type="SAM" id="SignalP"/>
    </source>
</evidence>
<evidence type="ECO:0008006" key="4">
    <source>
        <dbReference type="Google" id="ProtNLM"/>
    </source>
</evidence>
<accession>A0ABD0KKS6</accession>
<proteinExistence type="predicted"/>
<name>A0ABD0KKS6_9CAEN</name>
<dbReference type="SUPFAM" id="SSF88713">
    <property type="entry name" value="Glycoside hydrolase/deacetylase"/>
    <property type="match status" value="1"/>
</dbReference>
<sequence length="334" mass="36691">MKTIGRASFTLVILVTLTSLASAQTDQCKPDDNCSPPDCRCWNDQAIPGGLETSETPQVVLVTFEYAINSAYIDPYRAIFENTVNPNNCPAVGTFFVQETNTQMDLVKELHDAGHEIGVTTIDGTNPETEEQWVSNLQQVKAAVVAAGVPEPDVVGVRAPQLMPGGLNEFTALAQEGFLYDASCSTSRFDGDQSELLWPYTYDFAPGPSCDSGEGPEAEFPGRWQILVADLEFQGTKCASPQACIGVTTERDAFDLFYNSFIKHYEGTRSPFMIVINADWALTPFKLEGTRQFVEYVRAAFEDTWVLSVSQALEWVRNPVNNANATSGYSPWAC</sequence>
<keyword evidence="1" id="KW-0732">Signal</keyword>
<protein>
    <recommendedName>
        <fullName evidence="4">NodB homology domain-containing protein</fullName>
    </recommendedName>
</protein>
<feature type="signal peptide" evidence="1">
    <location>
        <begin position="1"/>
        <end position="23"/>
    </location>
</feature>
<dbReference type="AlphaFoldDB" id="A0ABD0KKS6"/>
<dbReference type="InterPro" id="IPR052740">
    <property type="entry name" value="CE4"/>
</dbReference>
<comment type="caution">
    <text evidence="2">The sequence shown here is derived from an EMBL/GenBank/DDBJ whole genome shotgun (WGS) entry which is preliminary data.</text>
</comment>
<dbReference type="Gene3D" id="3.20.20.370">
    <property type="entry name" value="Glycoside hydrolase/deacetylase"/>
    <property type="match status" value="1"/>
</dbReference>
<reference evidence="2 3" key="1">
    <citation type="journal article" date="2023" name="Sci. Data">
        <title>Genome assembly of the Korean intertidal mud-creeper Batillaria attramentaria.</title>
        <authorList>
            <person name="Patra A.K."/>
            <person name="Ho P.T."/>
            <person name="Jun S."/>
            <person name="Lee S.J."/>
            <person name="Kim Y."/>
            <person name="Won Y.J."/>
        </authorList>
    </citation>
    <scope>NUCLEOTIDE SEQUENCE [LARGE SCALE GENOMIC DNA]</scope>
    <source>
        <strain evidence="2">Wonlab-2016</strain>
    </source>
</reference>
<organism evidence="2 3">
    <name type="scientific">Batillaria attramentaria</name>
    <dbReference type="NCBI Taxonomy" id="370345"/>
    <lineage>
        <taxon>Eukaryota</taxon>
        <taxon>Metazoa</taxon>
        <taxon>Spiralia</taxon>
        <taxon>Lophotrochozoa</taxon>
        <taxon>Mollusca</taxon>
        <taxon>Gastropoda</taxon>
        <taxon>Caenogastropoda</taxon>
        <taxon>Sorbeoconcha</taxon>
        <taxon>Cerithioidea</taxon>
        <taxon>Batillariidae</taxon>
        <taxon>Batillaria</taxon>
    </lineage>
</organism>
<keyword evidence="3" id="KW-1185">Reference proteome</keyword>
<gene>
    <name evidence="2" type="ORF">BaRGS_00021137</name>
</gene>
<feature type="chain" id="PRO_5044791213" description="NodB homology domain-containing protein" evidence="1">
    <location>
        <begin position="24"/>
        <end position="334"/>
    </location>
</feature>
<dbReference type="Proteomes" id="UP001519460">
    <property type="component" value="Unassembled WGS sequence"/>
</dbReference>